<dbReference type="InParanoid" id="A0A059C3W6"/>
<dbReference type="EMBL" id="KK198757">
    <property type="protein sequence ID" value="KCW73042.1"/>
    <property type="molecule type" value="Genomic_DNA"/>
</dbReference>
<accession>A0A059C3W6</accession>
<proteinExistence type="predicted"/>
<organism evidence="1">
    <name type="scientific">Eucalyptus grandis</name>
    <name type="common">Flooded gum</name>
    <dbReference type="NCBI Taxonomy" id="71139"/>
    <lineage>
        <taxon>Eukaryota</taxon>
        <taxon>Viridiplantae</taxon>
        <taxon>Streptophyta</taxon>
        <taxon>Embryophyta</taxon>
        <taxon>Tracheophyta</taxon>
        <taxon>Spermatophyta</taxon>
        <taxon>Magnoliopsida</taxon>
        <taxon>eudicotyledons</taxon>
        <taxon>Gunneridae</taxon>
        <taxon>Pentapetalae</taxon>
        <taxon>rosids</taxon>
        <taxon>malvids</taxon>
        <taxon>Myrtales</taxon>
        <taxon>Myrtaceae</taxon>
        <taxon>Myrtoideae</taxon>
        <taxon>Eucalypteae</taxon>
        <taxon>Eucalyptus</taxon>
    </lineage>
</organism>
<dbReference type="AlphaFoldDB" id="A0A059C3W6"/>
<name>A0A059C3W6_EUCGR</name>
<protein>
    <submittedName>
        <fullName evidence="1">Uncharacterized protein</fullName>
    </submittedName>
</protein>
<dbReference type="Gramene" id="KCW73042">
    <property type="protein sequence ID" value="KCW73042"/>
    <property type="gene ID" value="EUGRSUZ_E01487"/>
</dbReference>
<evidence type="ECO:0000313" key="1">
    <source>
        <dbReference type="EMBL" id="KCW73042.1"/>
    </source>
</evidence>
<gene>
    <name evidence="1" type="ORF">EUGRSUZ_E01487</name>
</gene>
<reference evidence="1" key="1">
    <citation type="submission" date="2013-07" db="EMBL/GenBank/DDBJ databases">
        <title>The genome of Eucalyptus grandis.</title>
        <authorList>
            <person name="Schmutz J."/>
            <person name="Hayes R."/>
            <person name="Myburg A."/>
            <person name="Tuskan G."/>
            <person name="Grattapaglia D."/>
            <person name="Rokhsar D.S."/>
        </authorList>
    </citation>
    <scope>NUCLEOTIDE SEQUENCE</scope>
    <source>
        <tissue evidence="1">Leaf extractions</tissue>
    </source>
</reference>
<sequence>MIRLIIQTEAKLDKNASILATNESFDPMVCIIKTSSCLSNFCLQVSLYHEKQYKIIQILRQLYSYRLPIKLENCSKIPKIINDS</sequence>